<dbReference type="InterPro" id="IPR045860">
    <property type="entry name" value="Snake_toxin-like_sf"/>
</dbReference>
<dbReference type="SUPFAM" id="SSF57302">
    <property type="entry name" value="Snake toxin-like"/>
    <property type="match status" value="1"/>
</dbReference>
<dbReference type="Pfam" id="PF00087">
    <property type="entry name" value="Toxin_TOLIP"/>
    <property type="match status" value="1"/>
</dbReference>
<protein>
    <recommendedName>
        <fullName evidence="2">Snake toxin/toxin-like domain-containing protein</fullName>
    </recommendedName>
</protein>
<evidence type="ECO:0000313" key="3">
    <source>
        <dbReference type="EMBL" id="KAF5923885.1"/>
    </source>
</evidence>
<feature type="compositionally biased region" description="Basic and acidic residues" evidence="1">
    <location>
        <begin position="1"/>
        <end position="23"/>
    </location>
</feature>
<organism evidence="3 4">
    <name type="scientific">Diceros bicornis minor</name>
    <name type="common">South-central black rhinoceros</name>
    <dbReference type="NCBI Taxonomy" id="77932"/>
    <lineage>
        <taxon>Eukaryota</taxon>
        <taxon>Metazoa</taxon>
        <taxon>Chordata</taxon>
        <taxon>Craniata</taxon>
        <taxon>Vertebrata</taxon>
        <taxon>Euteleostomi</taxon>
        <taxon>Mammalia</taxon>
        <taxon>Eutheria</taxon>
        <taxon>Laurasiatheria</taxon>
        <taxon>Perissodactyla</taxon>
        <taxon>Rhinocerotidae</taxon>
        <taxon>Diceros</taxon>
    </lineage>
</organism>
<keyword evidence="4" id="KW-1185">Reference proteome</keyword>
<dbReference type="Proteomes" id="UP000551758">
    <property type="component" value="Unassembled WGS sequence"/>
</dbReference>
<name>A0A7J7F771_DICBM</name>
<evidence type="ECO:0000259" key="2">
    <source>
        <dbReference type="Pfam" id="PF00087"/>
    </source>
</evidence>
<feature type="region of interest" description="Disordered" evidence="1">
    <location>
        <begin position="1"/>
        <end position="42"/>
    </location>
</feature>
<dbReference type="Gene3D" id="2.10.60.10">
    <property type="entry name" value="CD59"/>
    <property type="match status" value="1"/>
</dbReference>
<sequence>MEEPGPRGRQDSPDPKAPRKDTPLHSPLGPPRASSQEPRKLAVPTVVTAMGCRASRRLAEWAVRGARRPWALAPLSTATPSSILVMKSCAPTCPNSTVSSDGRALSVSCCHGSQCNHSGAAGLAGGHGALRVSTSASLLWVLLRAAW</sequence>
<feature type="domain" description="Snake toxin/toxin-like" evidence="2">
    <location>
        <begin position="81"/>
        <end position="116"/>
    </location>
</feature>
<evidence type="ECO:0000313" key="4">
    <source>
        <dbReference type="Proteomes" id="UP000551758"/>
    </source>
</evidence>
<dbReference type="EMBL" id="JACDTQ010001082">
    <property type="protein sequence ID" value="KAF5923885.1"/>
    <property type="molecule type" value="Genomic_DNA"/>
</dbReference>
<gene>
    <name evidence="3" type="ORF">HPG69_008029</name>
</gene>
<evidence type="ECO:0000256" key="1">
    <source>
        <dbReference type="SAM" id="MobiDB-lite"/>
    </source>
</evidence>
<comment type="caution">
    <text evidence="3">The sequence shown here is derived from an EMBL/GenBank/DDBJ whole genome shotgun (WGS) entry which is preliminary data.</text>
</comment>
<accession>A0A7J7F771</accession>
<proteinExistence type="predicted"/>
<dbReference type="AlphaFoldDB" id="A0A7J7F771"/>
<dbReference type="InterPro" id="IPR035076">
    <property type="entry name" value="Toxin/TOLIP"/>
</dbReference>
<reference evidence="3 4" key="1">
    <citation type="journal article" date="2020" name="Mol. Biol. Evol.">
        <title>Interspecific Gene Flow and the Evolution of Specialization in Black and White Rhinoceros.</title>
        <authorList>
            <person name="Moodley Y."/>
            <person name="Westbury M.V."/>
            <person name="Russo I.M."/>
            <person name="Gopalakrishnan S."/>
            <person name="Rakotoarivelo A."/>
            <person name="Olsen R.A."/>
            <person name="Prost S."/>
            <person name="Tunstall T."/>
            <person name="Ryder O.A."/>
            <person name="Dalen L."/>
            <person name="Bruford M.W."/>
        </authorList>
    </citation>
    <scope>NUCLEOTIDE SEQUENCE [LARGE SCALE GENOMIC DNA]</scope>
    <source>
        <strain evidence="3">SBR-YM</strain>
        <tissue evidence="3">Skin</tissue>
    </source>
</reference>